<evidence type="ECO:0000313" key="1">
    <source>
        <dbReference type="EMBL" id="MPC14456.1"/>
    </source>
</evidence>
<dbReference type="Proteomes" id="UP000324222">
    <property type="component" value="Unassembled WGS sequence"/>
</dbReference>
<name>A0A5B7D1U3_PORTR</name>
<reference evidence="1 2" key="1">
    <citation type="submission" date="2019-05" db="EMBL/GenBank/DDBJ databases">
        <title>Another draft genome of Portunus trituberculatus and its Hox gene families provides insights of decapod evolution.</title>
        <authorList>
            <person name="Jeong J.-H."/>
            <person name="Song I."/>
            <person name="Kim S."/>
            <person name="Choi T."/>
            <person name="Kim D."/>
            <person name="Ryu S."/>
            <person name="Kim W."/>
        </authorList>
    </citation>
    <scope>NUCLEOTIDE SEQUENCE [LARGE SCALE GENOMIC DNA]</scope>
    <source>
        <tissue evidence="1">Muscle</tissue>
    </source>
</reference>
<accession>A0A5B7D1U3</accession>
<organism evidence="1 2">
    <name type="scientific">Portunus trituberculatus</name>
    <name type="common">Swimming crab</name>
    <name type="synonym">Neptunus trituberculatus</name>
    <dbReference type="NCBI Taxonomy" id="210409"/>
    <lineage>
        <taxon>Eukaryota</taxon>
        <taxon>Metazoa</taxon>
        <taxon>Ecdysozoa</taxon>
        <taxon>Arthropoda</taxon>
        <taxon>Crustacea</taxon>
        <taxon>Multicrustacea</taxon>
        <taxon>Malacostraca</taxon>
        <taxon>Eumalacostraca</taxon>
        <taxon>Eucarida</taxon>
        <taxon>Decapoda</taxon>
        <taxon>Pleocyemata</taxon>
        <taxon>Brachyura</taxon>
        <taxon>Eubrachyura</taxon>
        <taxon>Portunoidea</taxon>
        <taxon>Portunidae</taxon>
        <taxon>Portuninae</taxon>
        <taxon>Portunus</taxon>
    </lineage>
</organism>
<evidence type="ECO:0000313" key="2">
    <source>
        <dbReference type="Proteomes" id="UP000324222"/>
    </source>
</evidence>
<comment type="caution">
    <text evidence="1">The sequence shown here is derived from an EMBL/GenBank/DDBJ whole genome shotgun (WGS) entry which is preliminary data.</text>
</comment>
<gene>
    <name evidence="1" type="ORF">E2C01_007223</name>
</gene>
<proteinExistence type="predicted"/>
<dbReference type="EMBL" id="VSRR010000353">
    <property type="protein sequence ID" value="MPC14456.1"/>
    <property type="molecule type" value="Genomic_DNA"/>
</dbReference>
<protein>
    <submittedName>
        <fullName evidence="1">Uncharacterized protein</fullName>
    </submittedName>
</protein>
<dbReference type="AlphaFoldDB" id="A0A5B7D1U3"/>
<sequence length="121" mass="13837">MRRRLRSSESSFVQPVCVVCPLVTVCPQHFDFLSSVTQLKKTNQTRKGTLNTFKIQRHFHCTTNLDIYTIDRKVEIFEQDAACQGDGMVTFRTLAVVTQPDVRVRVHAAILPTYLRVLQGL</sequence>
<keyword evidence="2" id="KW-1185">Reference proteome</keyword>